<gene>
    <name evidence="4" type="ORF">KJ970_12595</name>
</gene>
<dbReference type="EMBL" id="JAHJDP010000074">
    <property type="protein sequence ID" value="MBU2691757.1"/>
    <property type="molecule type" value="Genomic_DNA"/>
</dbReference>
<protein>
    <submittedName>
        <fullName evidence="4">Response regulator</fullName>
    </submittedName>
</protein>
<dbReference type="PANTHER" id="PTHR44591">
    <property type="entry name" value="STRESS RESPONSE REGULATOR PROTEIN 1"/>
    <property type="match status" value="1"/>
</dbReference>
<dbReference type="PROSITE" id="PS50110">
    <property type="entry name" value="RESPONSE_REGULATORY"/>
    <property type="match status" value="1"/>
</dbReference>
<dbReference type="InterPro" id="IPR001789">
    <property type="entry name" value="Sig_transdc_resp-reg_receiver"/>
</dbReference>
<evidence type="ECO:0000313" key="5">
    <source>
        <dbReference type="Proteomes" id="UP000777784"/>
    </source>
</evidence>
<evidence type="ECO:0000256" key="2">
    <source>
        <dbReference type="PROSITE-ProRule" id="PRU00169"/>
    </source>
</evidence>
<dbReference type="PANTHER" id="PTHR44591:SF23">
    <property type="entry name" value="CHEY SUBFAMILY"/>
    <property type="match status" value="1"/>
</dbReference>
<comment type="caution">
    <text evidence="4">The sequence shown here is derived from an EMBL/GenBank/DDBJ whole genome shotgun (WGS) entry which is preliminary data.</text>
</comment>
<dbReference type="SMART" id="SM00448">
    <property type="entry name" value="REC"/>
    <property type="match status" value="1"/>
</dbReference>
<feature type="domain" description="Response regulatory" evidence="3">
    <location>
        <begin position="3"/>
        <end position="120"/>
    </location>
</feature>
<keyword evidence="1 2" id="KW-0597">Phosphoprotein</keyword>
<name>A0A948RY76_UNCEI</name>
<dbReference type="SUPFAM" id="SSF52172">
    <property type="entry name" value="CheY-like"/>
    <property type="match status" value="1"/>
</dbReference>
<dbReference type="Gene3D" id="3.40.50.2300">
    <property type="match status" value="1"/>
</dbReference>
<evidence type="ECO:0000256" key="1">
    <source>
        <dbReference type="ARBA" id="ARBA00022553"/>
    </source>
</evidence>
<feature type="modified residue" description="4-aspartylphosphate" evidence="2">
    <location>
        <position position="52"/>
    </location>
</feature>
<sequence length="122" mass="13616">MARLLVVDDDERIRIMLRMTLEEAGYDVEEAPNGVVALQIQEENPVDLVITDIIMPEKEGIETIMDLHRRWSKLPIIAISGGGRDTPQRYLGIAKGIGAARIFPKPILRDELLEAITELLAA</sequence>
<dbReference type="InterPro" id="IPR050595">
    <property type="entry name" value="Bact_response_regulator"/>
</dbReference>
<dbReference type="Proteomes" id="UP000777784">
    <property type="component" value="Unassembled WGS sequence"/>
</dbReference>
<proteinExistence type="predicted"/>
<reference evidence="4" key="1">
    <citation type="submission" date="2021-05" db="EMBL/GenBank/DDBJ databases">
        <title>Energy efficiency and biological interactions define the core microbiome of deep oligotrophic groundwater.</title>
        <authorList>
            <person name="Mehrshad M."/>
            <person name="Lopez-Fernandez M."/>
            <person name="Bell E."/>
            <person name="Bernier-Latmani R."/>
            <person name="Bertilsson S."/>
            <person name="Dopson M."/>
        </authorList>
    </citation>
    <scope>NUCLEOTIDE SEQUENCE</scope>
    <source>
        <strain evidence="4">Modern_marine.mb.64</strain>
    </source>
</reference>
<dbReference type="AlphaFoldDB" id="A0A948RY76"/>
<evidence type="ECO:0000259" key="3">
    <source>
        <dbReference type="PROSITE" id="PS50110"/>
    </source>
</evidence>
<dbReference type="Pfam" id="PF00072">
    <property type="entry name" value="Response_reg"/>
    <property type="match status" value="1"/>
</dbReference>
<organism evidence="4 5">
    <name type="scientific">Eiseniibacteriota bacterium</name>
    <dbReference type="NCBI Taxonomy" id="2212470"/>
    <lineage>
        <taxon>Bacteria</taxon>
        <taxon>Candidatus Eiseniibacteriota</taxon>
    </lineage>
</organism>
<dbReference type="GO" id="GO:0000160">
    <property type="term" value="P:phosphorelay signal transduction system"/>
    <property type="evidence" value="ECO:0007669"/>
    <property type="project" value="InterPro"/>
</dbReference>
<evidence type="ECO:0000313" key="4">
    <source>
        <dbReference type="EMBL" id="MBU2691757.1"/>
    </source>
</evidence>
<dbReference type="InterPro" id="IPR011006">
    <property type="entry name" value="CheY-like_superfamily"/>
</dbReference>
<accession>A0A948RY76</accession>